<comment type="caution">
    <text evidence="1">The sequence shown here is derived from an EMBL/GenBank/DDBJ whole genome shotgun (WGS) entry which is preliminary data.</text>
</comment>
<protein>
    <submittedName>
        <fullName evidence="1">Uncharacterized protein</fullName>
    </submittedName>
</protein>
<name>A0A4Q4SGC9_9PLEO</name>
<dbReference type="Proteomes" id="UP000293823">
    <property type="component" value="Unassembled WGS sequence"/>
</dbReference>
<reference evidence="2" key="1">
    <citation type="journal article" date="2019" name="bioRxiv">
        <title>Genomics, evolutionary history and diagnostics of the Alternaria alternata species group including apple and Asian pear pathotypes.</title>
        <authorList>
            <person name="Armitage A.D."/>
            <person name="Cockerton H.M."/>
            <person name="Sreenivasaprasad S."/>
            <person name="Woodhall J.W."/>
            <person name="Lane C.R."/>
            <person name="Harrison R.J."/>
            <person name="Clarkson J.P."/>
        </authorList>
    </citation>
    <scope>NUCLEOTIDE SEQUENCE [LARGE SCALE GENOMIC DNA]</scope>
    <source>
        <strain evidence="2">RGR 97.0016</strain>
    </source>
</reference>
<organism evidence="1 2">
    <name type="scientific">Alternaria arborescens</name>
    <dbReference type="NCBI Taxonomy" id="156630"/>
    <lineage>
        <taxon>Eukaryota</taxon>
        <taxon>Fungi</taxon>
        <taxon>Dikarya</taxon>
        <taxon>Ascomycota</taxon>
        <taxon>Pezizomycotina</taxon>
        <taxon>Dothideomycetes</taxon>
        <taxon>Pleosporomycetidae</taxon>
        <taxon>Pleosporales</taxon>
        <taxon>Pleosporineae</taxon>
        <taxon>Pleosporaceae</taxon>
        <taxon>Alternaria</taxon>
        <taxon>Alternaria sect. Alternaria</taxon>
    </lineage>
</organism>
<sequence length="263" mass="30117">MSGLCCLWATFPEGREEWYENEYLPSIDSPNAIHGIHCEVTASGMEDEPVGKLDSPWPYMTVWEVKSVDQSNKDMYDLSYHPPSSELQTSLKDLRFDIRSYREVKAWKQDDWSGDGGGKITGQDQAGDDGLMSIDIEYVASVAAMEWSVAADKEEEVLKYYKDVVGPTISSSPDVLRFRLFKIDNATTMQGAEFENKSKDELHSYFTLVELESEQWPWDVVVDLAEDDRWKNYFEGQQVVKWQLAHYLTKRVYGVEKKASSST</sequence>
<gene>
    <name evidence="1" type="ORF">AA0113_g4000</name>
</gene>
<evidence type="ECO:0000313" key="2">
    <source>
        <dbReference type="Proteomes" id="UP000293823"/>
    </source>
</evidence>
<dbReference type="AlphaFoldDB" id="A0A4Q4SGC9"/>
<keyword evidence="2" id="KW-1185">Reference proteome</keyword>
<accession>A0A4Q4SGC9</accession>
<evidence type="ECO:0000313" key="1">
    <source>
        <dbReference type="EMBL" id="RYO69614.1"/>
    </source>
</evidence>
<dbReference type="OrthoDB" id="3753685at2759"/>
<proteinExistence type="predicted"/>
<dbReference type="EMBL" id="PEJP01000013">
    <property type="protein sequence ID" value="RYO69614.1"/>
    <property type="molecule type" value="Genomic_DNA"/>
</dbReference>